<dbReference type="GO" id="GO:0016817">
    <property type="term" value="F:hydrolase activity, acting on acid anhydrides"/>
    <property type="evidence" value="ECO:0007669"/>
    <property type="project" value="InterPro"/>
</dbReference>
<reference evidence="3 4" key="1">
    <citation type="submission" date="2015-01" db="EMBL/GenBank/DDBJ databases">
        <title>Vibrio sp. C1 JCM 19231 whole genome shotgun sequence.</title>
        <authorList>
            <person name="Sawabe T."/>
            <person name="Meirelles P."/>
            <person name="Feng G."/>
            <person name="Sayaka M."/>
            <person name="Hattori M."/>
            <person name="Ohkuma M."/>
        </authorList>
    </citation>
    <scope>NUCLEOTIDE SEQUENCE [LARGE SCALE GENOMIC DNA]</scope>
    <source>
        <strain evidence="4">JCM 19231</strain>
    </source>
</reference>
<evidence type="ECO:0000259" key="2">
    <source>
        <dbReference type="Pfam" id="PF12137"/>
    </source>
</evidence>
<sequence>MRNSLNAELERLLALKAVNPNIRDEEVTAIETQIAQLEEYISNAQIQLDSLRVIVVSHN</sequence>
<reference evidence="3 4" key="2">
    <citation type="submission" date="2015-01" db="EMBL/GenBank/DDBJ databases">
        <authorList>
            <consortium name="NBRP consortium"/>
            <person name="Sawabe T."/>
            <person name="Meirelles P."/>
            <person name="Feng G."/>
            <person name="Sayaka M."/>
            <person name="Hattori M."/>
            <person name="Ohkuma M."/>
        </authorList>
    </citation>
    <scope>NUCLEOTIDE SEQUENCE [LARGE SCALE GENOMIC DNA]</scope>
    <source>
        <strain evidence="4">JCM 19231</strain>
    </source>
</reference>
<gene>
    <name evidence="3" type="ORF">JCM19231_4364</name>
</gene>
<evidence type="ECO:0000313" key="4">
    <source>
        <dbReference type="Proteomes" id="UP000031671"/>
    </source>
</evidence>
<name>A0A0B8NL89_9VIBR</name>
<organism evidence="3 4">
    <name type="scientific">Vibrio ishigakensis</name>
    <dbReference type="NCBI Taxonomy" id="1481914"/>
    <lineage>
        <taxon>Bacteria</taxon>
        <taxon>Pseudomonadati</taxon>
        <taxon>Pseudomonadota</taxon>
        <taxon>Gammaproteobacteria</taxon>
        <taxon>Vibrionales</taxon>
        <taxon>Vibrionaceae</taxon>
        <taxon>Vibrio</taxon>
    </lineage>
</organism>
<keyword evidence="4" id="KW-1185">Reference proteome</keyword>
<proteinExistence type="predicted"/>
<protein>
    <submittedName>
        <fullName evidence="3">RNA polymerase associated protein RapA</fullName>
    </submittedName>
</protein>
<dbReference type="AlphaFoldDB" id="A0A0B8NL89"/>
<dbReference type="Proteomes" id="UP000031671">
    <property type="component" value="Unassembled WGS sequence"/>
</dbReference>
<feature type="domain" description="RNA polymerase recycling bacterial C-terminal" evidence="2">
    <location>
        <begin position="1"/>
        <end position="56"/>
    </location>
</feature>
<keyword evidence="1" id="KW-0175">Coiled coil</keyword>
<comment type="caution">
    <text evidence="3">The sequence shown here is derived from an EMBL/GenBank/DDBJ whole genome shotgun (WGS) entry which is preliminary data.</text>
</comment>
<dbReference type="Gene3D" id="6.10.140.1500">
    <property type="match status" value="1"/>
</dbReference>
<feature type="coiled-coil region" evidence="1">
    <location>
        <begin position="27"/>
        <end position="54"/>
    </location>
</feature>
<evidence type="ECO:0000256" key="1">
    <source>
        <dbReference type="SAM" id="Coils"/>
    </source>
</evidence>
<dbReference type="InterPro" id="IPR022737">
    <property type="entry name" value="RapA_C"/>
</dbReference>
<accession>A0A0B8NL89</accession>
<dbReference type="EMBL" id="BBRZ01000014">
    <property type="protein sequence ID" value="GAM55465.1"/>
    <property type="molecule type" value="Genomic_DNA"/>
</dbReference>
<evidence type="ECO:0000313" key="3">
    <source>
        <dbReference type="EMBL" id="GAM55465.1"/>
    </source>
</evidence>
<dbReference type="Pfam" id="PF12137">
    <property type="entry name" value="RapA_C"/>
    <property type="match status" value="1"/>
</dbReference>